<keyword evidence="1" id="KW-0812">Transmembrane</keyword>
<keyword evidence="4" id="KW-1185">Reference proteome</keyword>
<dbReference type="PANTHER" id="PTHR43433:SF8">
    <property type="entry name" value="BIFUNCTIONAL LIPASE_ADENYLATE CYCLASE LIPJ"/>
    <property type="match status" value="1"/>
</dbReference>
<dbReference type="RefSeq" id="WP_407349389.1">
    <property type="nucleotide sequence ID" value="NZ_CP136864.1"/>
</dbReference>
<gene>
    <name evidence="3" type="ORF">R0135_06210</name>
</gene>
<dbReference type="PANTHER" id="PTHR43433">
    <property type="entry name" value="HYDROLASE, ALPHA/BETA FOLD FAMILY PROTEIN"/>
    <property type="match status" value="1"/>
</dbReference>
<dbReference type="InterPro" id="IPR022742">
    <property type="entry name" value="Hydrolase_4"/>
</dbReference>
<accession>A0ABZ0I9J1</accession>
<reference evidence="3 4" key="1">
    <citation type="submission" date="2023-10" db="EMBL/GenBank/DDBJ databases">
        <title>Two novel species belonging to the OM43/NOR5 clade.</title>
        <authorList>
            <person name="Park M."/>
        </authorList>
    </citation>
    <scope>NUCLEOTIDE SEQUENCE [LARGE SCALE GENOMIC DNA]</scope>
    <source>
        <strain evidence="3 4">IMCC43200</strain>
    </source>
</reference>
<evidence type="ECO:0000259" key="2">
    <source>
        <dbReference type="Pfam" id="PF12146"/>
    </source>
</evidence>
<dbReference type="GO" id="GO:0016787">
    <property type="term" value="F:hydrolase activity"/>
    <property type="evidence" value="ECO:0007669"/>
    <property type="project" value="UniProtKB-KW"/>
</dbReference>
<proteinExistence type="predicted"/>
<evidence type="ECO:0000313" key="3">
    <source>
        <dbReference type="EMBL" id="WOJ94756.1"/>
    </source>
</evidence>
<feature type="domain" description="Serine aminopeptidase S33" evidence="2">
    <location>
        <begin position="128"/>
        <end position="319"/>
    </location>
</feature>
<dbReference type="Pfam" id="PF12146">
    <property type="entry name" value="Hydrolase_4"/>
    <property type="match status" value="1"/>
</dbReference>
<dbReference type="SUPFAM" id="SSF53474">
    <property type="entry name" value="alpha/beta-Hydrolases"/>
    <property type="match status" value="1"/>
</dbReference>
<sequence length="342" mass="36915">MEFFAAIGSWISEHESLLSGAAAMLALLGVAISILTIVTKRITNARKSAAAPSGETVQRSISLSELTAPAPYPVKFAHSDGLRIAYAQMGHGPHEIMMAPGIISHLNICSHLPSIRNTVEAIGEFSNIVTFDKRGQGLSDPCMNVPDMTERVHDIEAVLDAVGLDKVILYGLSEGGPMCIKFAHDHPERVKGLILVGTTARWLQGEDFPGGIEEKMLDLIASAWGTGKLRSVFFPSVPPEVISDETYVAFERLISTRSSVKQLIEYIKQTDVRKLLPGLTCPTLVLHFAGDLAVPVRLGRATADAIPDAEFVELPGTDHADLSSAPEGIEKIRQFVERVNSA</sequence>
<dbReference type="PRINTS" id="PR00111">
    <property type="entry name" value="ABHYDROLASE"/>
</dbReference>
<keyword evidence="1" id="KW-0472">Membrane</keyword>
<name>A0ABZ0I9J1_9GAMM</name>
<keyword evidence="3" id="KW-0378">Hydrolase</keyword>
<protein>
    <submittedName>
        <fullName evidence="3">Alpha/beta hydrolase</fullName>
    </submittedName>
</protein>
<keyword evidence="1" id="KW-1133">Transmembrane helix</keyword>
<dbReference type="InterPro" id="IPR050471">
    <property type="entry name" value="AB_hydrolase"/>
</dbReference>
<dbReference type="Proteomes" id="UP001626537">
    <property type="component" value="Chromosome"/>
</dbReference>
<organism evidence="3 4">
    <name type="scientific">Congregibacter variabilis</name>
    <dbReference type="NCBI Taxonomy" id="3081200"/>
    <lineage>
        <taxon>Bacteria</taxon>
        <taxon>Pseudomonadati</taxon>
        <taxon>Pseudomonadota</taxon>
        <taxon>Gammaproteobacteria</taxon>
        <taxon>Cellvibrionales</taxon>
        <taxon>Halieaceae</taxon>
        <taxon>Congregibacter</taxon>
    </lineage>
</organism>
<dbReference type="InterPro" id="IPR000073">
    <property type="entry name" value="AB_hydrolase_1"/>
</dbReference>
<feature type="transmembrane region" description="Helical" evidence="1">
    <location>
        <begin position="17"/>
        <end position="38"/>
    </location>
</feature>
<dbReference type="EMBL" id="CP136864">
    <property type="protein sequence ID" value="WOJ94756.1"/>
    <property type="molecule type" value="Genomic_DNA"/>
</dbReference>
<evidence type="ECO:0000256" key="1">
    <source>
        <dbReference type="SAM" id="Phobius"/>
    </source>
</evidence>
<dbReference type="InterPro" id="IPR029058">
    <property type="entry name" value="AB_hydrolase_fold"/>
</dbReference>
<evidence type="ECO:0000313" key="4">
    <source>
        <dbReference type="Proteomes" id="UP001626537"/>
    </source>
</evidence>
<dbReference type="Gene3D" id="3.40.50.1820">
    <property type="entry name" value="alpha/beta hydrolase"/>
    <property type="match status" value="1"/>
</dbReference>